<accession>S5N872</accession>
<dbReference type="AlphaFoldDB" id="S5N872"/>
<proteinExistence type="predicted"/>
<evidence type="ECO:0000313" key="2">
    <source>
        <dbReference type="Proteomes" id="UP000015042"/>
    </source>
</evidence>
<gene>
    <name evidence="1" type="ORF">A464_1615</name>
</gene>
<dbReference type="EMBL" id="CP006608">
    <property type="protein sequence ID" value="AGR58800.1"/>
    <property type="molecule type" value="Genomic_DNA"/>
</dbReference>
<name>S5N872_SALBN</name>
<sequence length="50" mass="5938">MWRGVVTIQSLMINLTGIARYFTLERYCLMAGHYLKVYFADRTHNKVKNN</sequence>
<protein>
    <submittedName>
        <fullName evidence="1">Uncharacterized protein</fullName>
    </submittedName>
</protein>
<dbReference type="Proteomes" id="UP000015042">
    <property type="component" value="Chromosome"/>
</dbReference>
<dbReference type="PATRIC" id="fig|1197719.3.peg.1609"/>
<evidence type="ECO:0000313" key="1">
    <source>
        <dbReference type="EMBL" id="AGR58800.1"/>
    </source>
</evidence>
<dbReference type="HOGENOM" id="CLU_3122395_0_0_6"/>
<organism evidence="1 2">
    <name type="scientific">Salmonella bongori N268-08</name>
    <dbReference type="NCBI Taxonomy" id="1197719"/>
    <lineage>
        <taxon>Bacteria</taxon>
        <taxon>Pseudomonadati</taxon>
        <taxon>Pseudomonadota</taxon>
        <taxon>Gammaproteobacteria</taxon>
        <taxon>Enterobacterales</taxon>
        <taxon>Enterobacteriaceae</taxon>
        <taxon>Salmonella</taxon>
    </lineage>
</organism>
<reference evidence="1 2" key="1">
    <citation type="submission" date="2013-07" db="EMBL/GenBank/DDBJ databases">
        <title>Genome sequence of Salmonella bongori N268-08 - a rare clinical isolate.</title>
        <authorList>
            <person name="Marti R."/>
            <person name="Hagens S."/>
            <person name="Loessner M.J."/>
            <person name="Klumpp J."/>
        </authorList>
    </citation>
    <scope>NUCLEOTIDE SEQUENCE [LARGE SCALE GENOMIC DNA]</scope>
    <source>
        <strain evidence="1 2">N268-08</strain>
    </source>
</reference>
<dbReference type="KEGG" id="sbz:A464_1615"/>